<accession>A0A5S3PUX3</accession>
<comment type="caution">
    <text evidence="1">The sequence shown here is derived from an EMBL/GenBank/DDBJ whole genome shotgun (WGS) entry which is preliminary data.</text>
</comment>
<sequence>MKITIKTILTAVLSVIFLLLVGCGESQKTAQTSTLITTNTTNNRATIMLNMNGKTYTYERINWDFSKVDIGNDILISIVQEGAPIIDFSFPASDQHFKNGSFTYTHPEVSSTNKPLYLSFFDKNRKVKRHTEKRIALRSGQIEVKRTSNSLSIDFDVMGSSMLDVSEEGKFPISGTVKLKF</sequence>
<reference evidence="1 2" key="1">
    <citation type="submission" date="2019-05" db="EMBL/GenBank/DDBJ databases">
        <authorList>
            <person name="Zhang J.-Y."/>
            <person name="Feg X."/>
            <person name="Du Z.-J."/>
        </authorList>
    </citation>
    <scope>NUCLEOTIDE SEQUENCE [LARGE SCALE GENOMIC DNA]</scope>
    <source>
        <strain evidence="1 2">RZ26</strain>
    </source>
</reference>
<dbReference type="RefSeq" id="WP_138656683.1">
    <property type="nucleotide sequence ID" value="NZ_VATY01000001.1"/>
</dbReference>
<dbReference type="EMBL" id="VATY01000001">
    <property type="protein sequence ID" value="TMM58750.1"/>
    <property type="molecule type" value="Genomic_DNA"/>
</dbReference>
<name>A0A5S3PUX3_9FLAO</name>
<proteinExistence type="predicted"/>
<dbReference type="Proteomes" id="UP000310314">
    <property type="component" value="Unassembled WGS sequence"/>
</dbReference>
<gene>
    <name evidence="1" type="ORF">FEE95_04780</name>
</gene>
<keyword evidence="2" id="KW-1185">Reference proteome</keyword>
<dbReference type="PROSITE" id="PS51257">
    <property type="entry name" value="PROKAR_LIPOPROTEIN"/>
    <property type="match status" value="1"/>
</dbReference>
<dbReference type="OrthoDB" id="1439954at2"/>
<organism evidence="1 2">
    <name type="scientific">Maribacter algarum</name>
    <name type="common">ex Zhang et al. 2020</name>
    <dbReference type="NCBI Taxonomy" id="2578118"/>
    <lineage>
        <taxon>Bacteria</taxon>
        <taxon>Pseudomonadati</taxon>
        <taxon>Bacteroidota</taxon>
        <taxon>Flavobacteriia</taxon>
        <taxon>Flavobacteriales</taxon>
        <taxon>Flavobacteriaceae</taxon>
        <taxon>Maribacter</taxon>
    </lineage>
</organism>
<evidence type="ECO:0000313" key="1">
    <source>
        <dbReference type="EMBL" id="TMM58750.1"/>
    </source>
</evidence>
<protein>
    <submittedName>
        <fullName evidence="1">Uncharacterized protein</fullName>
    </submittedName>
</protein>
<dbReference type="AlphaFoldDB" id="A0A5S3PUX3"/>
<evidence type="ECO:0000313" key="2">
    <source>
        <dbReference type="Proteomes" id="UP000310314"/>
    </source>
</evidence>